<dbReference type="InterPro" id="IPR019594">
    <property type="entry name" value="Glu/Gly-bd"/>
</dbReference>
<dbReference type="Gene3D" id="3.40.190.10">
    <property type="entry name" value="Periplasmic binding protein-like II"/>
    <property type="match status" value="1"/>
</dbReference>
<keyword evidence="7" id="KW-0406">Ion transport</keyword>
<evidence type="ECO:0000256" key="2">
    <source>
        <dbReference type="ARBA" id="ARBA00022448"/>
    </source>
</evidence>
<evidence type="ECO:0000256" key="10">
    <source>
        <dbReference type="ARBA" id="ARBA00023180"/>
    </source>
</evidence>
<dbReference type="SUPFAM" id="SSF53850">
    <property type="entry name" value="Periplasmic binding protein-like II"/>
    <property type="match status" value="1"/>
</dbReference>
<keyword evidence="9" id="KW-0675">Receptor</keyword>
<evidence type="ECO:0000256" key="5">
    <source>
        <dbReference type="ARBA" id="ARBA00022989"/>
    </source>
</evidence>
<feature type="domain" description="Ionotropic glutamate receptor L-glutamate and glycine-binding" evidence="18">
    <location>
        <begin position="465"/>
        <end position="525"/>
    </location>
</feature>
<evidence type="ECO:0000256" key="15">
    <source>
        <dbReference type="SAM" id="Phobius"/>
    </source>
</evidence>
<evidence type="ECO:0000256" key="11">
    <source>
        <dbReference type="ARBA" id="ARBA00023257"/>
    </source>
</evidence>
<keyword evidence="11" id="KW-0628">Postsynaptic cell membrane</keyword>
<evidence type="ECO:0000313" key="19">
    <source>
        <dbReference type="Proteomes" id="UP000694865"/>
    </source>
</evidence>
<dbReference type="SUPFAM" id="SSF53822">
    <property type="entry name" value="Periplasmic binding protein-like I"/>
    <property type="match status" value="1"/>
</dbReference>
<dbReference type="SUPFAM" id="SSF81324">
    <property type="entry name" value="Voltage-gated potassium channels"/>
    <property type="match status" value="1"/>
</dbReference>
<evidence type="ECO:0000256" key="12">
    <source>
        <dbReference type="ARBA" id="ARBA00023286"/>
    </source>
</evidence>
<evidence type="ECO:0000256" key="6">
    <source>
        <dbReference type="ARBA" id="ARBA00023018"/>
    </source>
</evidence>
<evidence type="ECO:0000256" key="1">
    <source>
        <dbReference type="ARBA" id="ARBA00004651"/>
    </source>
</evidence>
<evidence type="ECO:0000259" key="18">
    <source>
        <dbReference type="SMART" id="SM00918"/>
    </source>
</evidence>
<evidence type="ECO:0000256" key="9">
    <source>
        <dbReference type="ARBA" id="ARBA00023170"/>
    </source>
</evidence>
<dbReference type="InterPro" id="IPR015683">
    <property type="entry name" value="Ionotropic_Glu_rcpt"/>
</dbReference>
<protein>
    <submittedName>
        <fullName evidence="20">Glutamate receptor ionotropic, delta-2-like</fullName>
    </submittedName>
</protein>
<keyword evidence="6" id="KW-0770">Synapse</keyword>
<dbReference type="InterPro" id="IPR001320">
    <property type="entry name" value="Iontro_rcpt_C"/>
</dbReference>
<sequence>MYAISLAYLIILQAMLLSLMSLGSLHAAPSAVRIGVILDSPSEKEDDIILLATEQINTDAIILPNTLLVTSLKIINKDDTFAAVQKVCSFAAANYSAIVSSTSCDTSKVIQSVCEELNIPHIAVPRDNCEIRRNNGFSLSIRPNYIHIDHVVLGVIRRLGWKEAIIFYDSETAYRNVKNLLGLATAGDSTLEVILLKLDWNQTENNFNVKKPLHIAKTSTIHNYIVYCQKNNNYALLDQASAFGMTQTDHHWIVTTQEISDNEMKHFNQSTGIIALIRQEVIINYTSRHFLEAWRRIYPNYTHNALSSSYNISTTVTTPYALSPAFKPLELNLNAGYLYDAIRITAITINDMIQRGRWTDPISVTCYNSERSRSWQYGKKFKNALYRVDSQGLLGRIHFNGTTYNDNINLEIVSLESELNKTYSWKIGQWDPVNKLNLTHMPFMRGAGSQLGNKSYKIVTIIEAPFVMIEETVTGVKYSGYCIDMLNEIAKELDFKYTLYLTPDDKYGGTNDDGTWNGLIGQVYYGKADLAVAGMIINSDREKVVDFTKPYMSYGVGILIRKPSKRTNVFAFLEPLNIWVWGCILAAFFIVGVLLYVLDRLSPYSNHNVKITEEPAQSEEFDLKNSLWFTFASFMQQGGDTTPISLSGRILSAFWWFFALIVIATYTANLAAFLTVTRMVNPIQSLEDLAYQTKVIYGTIEDSSLQTFFKKRSTVGIYERMWNYMTHVNPSPWFLMPMLGTGELKKNRMLSFGMLQYWNTLNKLSVM</sequence>
<dbReference type="GeneID" id="100366333"/>
<dbReference type="InterPro" id="IPR001508">
    <property type="entry name" value="Iono_Glu_rcpt_met"/>
</dbReference>
<organism evidence="19 20">
    <name type="scientific">Saccoglossus kowalevskii</name>
    <name type="common">Acorn worm</name>
    <dbReference type="NCBI Taxonomy" id="10224"/>
    <lineage>
        <taxon>Eukaryota</taxon>
        <taxon>Metazoa</taxon>
        <taxon>Hemichordata</taxon>
        <taxon>Enteropneusta</taxon>
        <taxon>Harrimaniidae</taxon>
        <taxon>Saccoglossus</taxon>
    </lineage>
</organism>
<evidence type="ECO:0000256" key="14">
    <source>
        <dbReference type="ARBA" id="ARBA00034100"/>
    </source>
</evidence>
<dbReference type="SMART" id="SM00079">
    <property type="entry name" value="PBPe"/>
    <property type="match status" value="1"/>
</dbReference>
<dbReference type="InterPro" id="IPR001828">
    <property type="entry name" value="ANF_lig-bd_rcpt"/>
</dbReference>
<dbReference type="Pfam" id="PF10613">
    <property type="entry name" value="Lig_chan-Glu_bd"/>
    <property type="match status" value="1"/>
</dbReference>
<dbReference type="RefSeq" id="XP_006825247.1">
    <property type="nucleotide sequence ID" value="XM_006825184.1"/>
</dbReference>
<keyword evidence="3" id="KW-1003">Cell membrane</keyword>
<reference evidence="20" key="1">
    <citation type="submission" date="2025-08" db="UniProtKB">
        <authorList>
            <consortium name="RefSeq"/>
        </authorList>
    </citation>
    <scope>IDENTIFICATION</scope>
    <source>
        <tissue evidence="20">Testes</tissue>
    </source>
</reference>
<keyword evidence="5 15" id="KW-1133">Transmembrane helix</keyword>
<keyword evidence="12" id="KW-1071">Ligand-gated ion channel</keyword>
<dbReference type="SMART" id="SM00918">
    <property type="entry name" value="Lig_chan-Glu_bd"/>
    <property type="match status" value="1"/>
</dbReference>
<dbReference type="InterPro" id="IPR028082">
    <property type="entry name" value="Peripla_BP_I"/>
</dbReference>
<accession>A0ABM0MZ06</accession>
<evidence type="ECO:0000256" key="3">
    <source>
        <dbReference type="ARBA" id="ARBA00022475"/>
    </source>
</evidence>
<keyword evidence="4 15" id="KW-0812">Transmembrane</keyword>
<dbReference type="Gene3D" id="3.40.50.2300">
    <property type="match status" value="2"/>
</dbReference>
<proteinExistence type="predicted"/>
<evidence type="ECO:0000256" key="4">
    <source>
        <dbReference type="ARBA" id="ARBA00022692"/>
    </source>
</evidence>
<keyword evidence="10" id="KW-0325">Glycoprotein</keyword>
<evidence type="ECO:0000256" key="7">
    <source>
        <dbReference type="ARBA" id="ARBA00023065"/>
    </source>
</evidence>
<feature type="domain" description="Ionotropic glutamate receptor C-terminal" evidence="17">
    <location>
        <begin position="455"/>
        <end position="763"/>
    </location>
</feature>
<evidence type="ECO:0000259" key="17">
    <source>
        <dbReference type="SMART" id="SM00079"/>
    </source>
</evidence>
<feature type="chain" id="PRO_5045551390" evidence="16">
    <location>
        <begin position="28"/>
        <end position="767"/>
    </location>
</feature>
<gene>
    <name evidence="20" type="primary">LOC100366333</name>
</gene>
<keyword evidence="16" id="KW-0732">Signal</keyword>
<keyword evidence="13" id="KW-0407">Ion channel</keyword>
<feature type="signal peptide" evidence="16">
    <location>
        <begin position="1"/>
        <end position="27"/>
    </location>
</feature>
<feature type="transmembrane region" description="Helical" evidence="15">
    <location>
        <begin position="653"/>
        <end position="676"/>
    </location>
</feature>
<feature type="transmembrane region" description="Helical" evidence="15">
    <location>
        <begin position="578"/>
        <end position="598"/>
    </location>
</feature>
<dbReference type="PANTHER" id="PTHR18966">
    <property type="entry name" value="IONOTROPIC GLUTAMATE RECEPTOR"/>
    <property type="match status" value="1"/>
</dbReference>
<evidence type="ECO:0000256" key="8">
    <source>
        <dbReference type="ARBA" id="ARBA00023136"/>
    </source>
</evidence>
<keyword evidence="19" id="KW-1185">Reference proteome</keyword>
<dbReference type="PRINTS" id="PR00177">
    <property type="entry name" value="NMDARECEPTOR"/>
</dbReference>
<dbReference type="Pfam" id="PF00060">
    <property type="entry name" value="Lig_chan"/>
    <property type="match status" value="1"/>
</dbReference>
<name>A0ABM0MZ06_SACKO</name>
<keyword evidence="8 15" id="KW-0472">Membrane</keyword>
<dbReference type="Gene3D" id="1.10.287.70">
    <property type="match status" value="1"/>
</dbReference>
<evidence type="ECO:0000256" key="13">
    <source>
        <dbReference type="ARBA" id="ARBA00023303"/>
    </source>
</evidence>
<comment type="subcellular location">
    <subcellularLocation>
        <location evidence="1">Cell membrane</location>
        <topology evidence="1">Multi-pass membrane protein</topology>
    </subcellularLocation>
    <subcellularLocation>
        <location evidence="14">Postsynaptic cell membrane</location>
    </subcellularLocation>
</comment>
<evidence type="ECO:0000313" key="20">
    <source>
        <dbReference type="RefSeq" id="XP_006825247.1"/>
    </source>
</evidence>
<dbReference type="Proteomes" id="UP000694865">
    <property type="component" value="Unplaced"/>
</dbReference>
<keyword evidence="2" id="KW-0813">Transport</keyword>
<dbReference type="Pfam" id="PF01094">
    <property type="entry name" value="ANF_receptor"/>
    <property type="match status" value="1"/>
</dbReference>
<evidence type="ECO:0000256" key="16">
    <source>
        <dbReference type="SAM" id="SignalP"/>
    </source>
</evidence>